<dbReference type="Proteomes" id="UP000799767">
    <property type="component" value="Unassembled WGS sequence"/>
</dbReference>
<accession>A0A6A6PHF7</accession>
<evidence type="ECO:0000256" key="1">
    <source>
        <dbReference type="SAM" id="MobiDB-lite"/>
    </source>
</evidence>
<proteinExistence type="predicted"/>
<dbReference type="GeneID" id="54479522"/>
<dbReference type="AlphaFoldDB" id="A0A6A6PHF7"/>
<reference evidence="2" key="1">
    <citation type="journal article" date="2020" name="Stud. Mycol.">
        <title>101 Dothideomycetes genomes: a test case for predicting lifestyles and emergence of pathogens.</title>
        <authorList>
            <person name="Haridas S."/>
            <person name="Albert R."/>
            <person name="Binder M."/>
            <person name="Bloem J."/>
            <person name="Labutti K."/>
            <person name="Salamov A."/>
            <person name="Andreopoulos B."/>
            <person name="Baker S."/>
            <person name="Barry K."/>
            <person name="Bills G."/>
            <person name="Bluhm B."/>
            <person name="Cannon C."/>
            <person name="Castanera R."/>
            <person name="Culley D."/>
            <person name="Daum C."/>
            <person name="Ezra D."/>
            <person name="Gonzalez J."/>
            <person name="Henrissat B."/>
            <person name="Kuo A."/>
            <person name="Liang C."/>
            <person name="Lipzen A."/>
            <person name="Lutzoni F."/>
            <person name="Magnuson J."/>
            <person name="Mondo S."/>
            <person name="Nolan M."/>
            <person name="Ohm R."/>
            <person name="Pangilinan J."/>
            <person name="Park H.-J."/>
            <person name="Ramirez L."/>
            <person name="Alfaro M."/>
            <person name="Sun H."/>
            <person name="Tritt A."/>
            <person name="Yoshinaga Y."/>
            <person name="Zwiers L.-H."/>
            <person name="Turgeon B."/>
            <person name="Goodwin S."/>
            <person name="Spatafora J."/>
            <person name="Crous P."/>
            <person name="Grigoriev I."/>
        </authorList>
    </citation>
    <scope>NUCLEOTIDE SEQUENCE</scope>
    <source>
        <strain evidence="2">CBS 113389</strain>
    </source>
</reference>
<sequence length="172" mass="19193">MSIPPQHTLLPLHRFSSPTYTSPFPPALRLPLSYFLPSSRRLFLLPSNPHPVIHRSFLRRLGVGSHQSYIPYRFTGRHHWRRDTDHTPTFLNTFHPPLRLLATVFLVHLLNSASCSRGATTSAELSQSRGSVLSSSVTRLRKLAYSDKTTPQPHHSSVSPATTTPLGKTGGL</sequence>
<evidence type="ECO:0000313" key="3">
    <source>
        <dbReference type="Proteomes" id="UP000799767"/>
    </source>
</evidence>
<dbReference type="EMBL" id="MU001643">
    <property type="protein sequence ID" value="KAF2478707.1"/>
    <property type="molecule type" value="Genomic_DNA"/>
</dbReference>
<protein>
    <submittedName>
        <fullName evidence="2">Uncharacterized protein</fullName>
    </submittedName>
</protein>
<feature type="compositionally biased region" description="Polar residues" evidence="1">
    <location>
        <begin position="147"/>
        <end position="166"/>
    </location>
</feature>
<evidence type="ECO:0000313" key="2">
    <source>
        <dbReference type="EMBL" id="KAF2478707.1"/>
    </source>
</evidence>
<organism evidence="2 3">
    <name type="scientific">Neohortaea acidophila</name>
    <dbReference type="NCBI Taxonomy" id="245834"/>
    <lineage>
        <taxon>Eukaryota</taxon>
        <taxon>Fungi</taxon>
        <taxon>Dikarya</taxon>
        <taxon>Ascomycota</taxon>
        <taxon>Pezizomycotina</taxon>
        <taxon>Dothideomycetes</taxon>
        <taxon>Dothideomycetidae</taxon>
        <taxon>Mycosphaerellales</taxon>
        <taxon>Teratosphaeriaceae</taxon>
        <taxon>Neohortaea</taxon>
    </lineage>
</organism>
<dbReference type="RefSeq" id="XP_033585277.1">
    <property type="nucleotide sequence ID" value="XM_033738520.1"/>
</dbReference>
<keyword evidence="3" id="KW-1185">Reference proteome</keyword>
<name>A0A6A6PHF7_9PEZI</name>
<gene>
    <name evidence="2" type="ORF">BDY17DRAFT_57605</name>
</gene>
<feature type="region of interest" description="Disordered" evidence="1">
    <location>
        <begin position="145"/>
        <end position="172"/>
    </location>
</feature>